<dbReference type="EMBL" id="UGTB01000004">
    <property type="protein sequence ID" value="SUB60164.1"/>
    <property type="molecule type" value="Genomic_DNA"/>
</dbReference>
<sequence length="169" mass="19511">MALIGYCNRVTTDIYSKIMESDIITKLLYYNNELDLEIEELPKVENPVGKLKNKVFMNRRIEQLQRESDIMVSISIYSKENWKEMGHSHDATLKNIIEIGVCGHQSCDDTVHGSRVLAIIEEIIRVLNGFSIDSIGKTSFLNMYKTKDLPIEYNGYLMYFRTDNIKGGY</sequence>
<accession>A0A379CIP0</accession>
<dbReference type="Proteomes" id="UP000255101">
    <property type="component" value="Unassembled WGS sequence"/>
</dbReference>
<proteinExistence type="predicted"/>
<protein>
    <submittedName>
        <fullName evidence="2">Uncharacterized protein</fullName>
    </submittedName>
</protein>
<evidence type="ECO:0000313" key="3">
    <source>
        <dbReference type="Proteomes" id="UP000255101"/>
    </source>
</evidence>
<reference evidence="2 3" key="1">
    <citation type="submission" date="2018-06" db="EMBL/GenBank/DDBJ databases">
        <authorList>
            <consortium name="Pathogen Informatics"/>
            <person name="Doyle S."/>
        </authorList>
    </citation>
    <scope>NUCLEOTIDE SEQUENCE [LARGE SCALE GENOMIC DNA]</scope>
    <source>
        <strain evidence="2 3">NCTC11460</strain>
    </source>
</reference>
<dbReference type="RefSeq" id="WP_019595609.1">
    <property type="nucleotide sequence ID" value="NZ_FOVA01000007.1"/>
</dbReference>
<dbReference type="AlphaFoldDB" id="A0A379CIP0"/>
<gene>
    <name evidence="1" type="ORF">NCTC11460_00041</name>
    <name evidence="2" type="ORF">NCTC11460_02161</name>
</gene>
<organism evidence="2 3">
    <name type="scientific">Peptostreptococcus anaerobius</name>
    <dbReference type="NCBI Taxonomy" id="1261"/>
    <lineage>
        <taxon>Bacteria</taxon>
        <taxon>Bacillati</taxon>
        <taxon>Bacillota</taxon>
        <taxon>Clostridia</taxon>
        <taxon>Peptostreptococcales</taxon>
        <taxon>Peptostreptococcaceae</taxon>
        <taxon>Peptostreptococcus</taxon>
    </lineage>
</organism>
<evidence type="ECO:0000313" key="1">
    <source>
        <dbReference type="EMBL" id="SUB60164.1"/>
    </source>
</evidence>
<evidence type="ECO:0000313" key="2">
    <source>
        <dbReference type="EMBL" id="SUB62153.1"/>
    </source>
</evidence>
<name>A0A379CIP0_9FIRM</name>
<dbReference type="EMBL" id="UGTB01000004">
    <property type="protein sequence ID" value="SUB62153.1"/>
    <property type="molecule type" value="Genomic_DNA"/>
</dbReference>